<evidence type="ECO:0000313" key="2">
    <source>
        <dbReference type="Proteomes" id="UP000789525"/>
    </source>
</evidence>
<sequence length="89" mass="10135">MWCPRHLTAEGALHCRLVAYGIDLLFAIAIVSNLDEQSEWGWNVERRRFIDQPATQEEDFGDIPDVLVKCDNREMRVVCLECAAGTGRL</sequence>
<accession>A0ACA9LW59</accession>
<protein>
    <submittedName>
        <fullName evidence="1">5741_t:CDS:1</fullName>
    </submittedName>
</protein>
<gene>
    <name evidence="1" type="ORF">ACOLOM_LOCUS4991</name>
</gene>
<organism evidence="1 2">
    <name type="scientific">Acaulospora colombiana</name>
    <dbReference type="NCBI Taxonomy" id="27376"/>
    <lineage>
        <taxon>Eukaryota</taxon>
        <taxon>Fungi</taxon>
        <taxon>Fungi incertae sedis</taxon>
        <taxon>Mucoromycota</taxon>
        <taxon>Glomeromycotina</taxon>
        <taxon>Glomeromycetes</taxon>
        <taxon>Diversisporales</taxon>
        <taxon>Acaulosporaceae</taxon>
        <taxon>Acaulospora</taxon>
    </lineage>
</organism>
<evidence type="ECO:0000313" key="1">
    <source>
        <dbReference type="EMBL" id="CAG8554612.1"/>
    </source>
</evidence>
<proteinExistence type="predicted"/>
<keyword evidence="2" id="KW-1185">Reference proteome</keyword>
<dbReference type="EMBL" id="CAJVPT010008721">
    <property type="protein sequence ID" value="CAG8554612.1"/>
    <property type="molecule type" value="Genomic_DNA"/>
</dbReference>
<name>A0ACA9LW59_9GLOM</name>
<dbReference type="Proteomes" id="UP000789525">
    <property type="component" value="Unassembled WGS sequence"/>
</dbReference>
<reference evidence="1" key="1">
    <citation type="submission" date="2021-06" db="EMBL/GenBank/DDBJ databases">
        <authorList>
            <person name="Kallberg Y."/>
            <person name="Tangrot J."/>
            <person name="Rosling A."/>
        </authorList>
    </citation>
    <scope>NUCLEOTIDE SEQUENCE</scope>
    <source>
        <strain evidence="1">CL356</strain>
    </source>
</reference>
<comment type="caution">
    <text evidence="1">The sequence shown here is derived from an EMBL/GenBank/DDBJ whole genome shotgun (WGS) entry which is preliminary data.</text>
</comment>